<evidence type="ECO:0000313" key="4">
    <source>
        <dbReference type="EMBL" id="KAK7424128.1"/>
    </source>
</evidence>
<comment type="similarity">
    <text evidence="1">Belongs to the short-chain dehydrogenases/reductases (SDR) family.</text>
</comment>
<accession>A0ABR1HTV5</accession>
<organism evidence="4 5">
    <name type="scientific">Neonectria magnoliae</name>
    <dbReference type="NCBI Taxonomy" id="2732573"/>
    <lineage>
        <taxon>Eukaryota</taxon>
        <taxon>Fungi</taxon>
        <taxon>Dikarya</taxon>
        <taxon>Ascomycota</taxon>
        <taxon>Pezizomycotina</taxon>
        <taxon>Sordariomycetes</taxon>
        <taxon>Hypocreomycetidae</taxon>
        <taxon>Hypocreales</taxon>
        <taxon>Nectriaceae</taxon>
        <taxon>Neonectria</taxon>
    </lineage>
</organism>
<protein>
    <recommendedName>
        <fullName evidence="6">NAD(P)-binding protein</fullName>
    </recommendedName>
</protein>
<dbReference type="PANTHER" id="PTHR43490">
    <property type="entry name" value="(+)-NEOMENTHOL DEHYDROGENASE"/>
    <property type="match status" value="1"/>
</dbReference>
<evidence type="ECO:0000256" key="2">
    <source>
        <dbReference type="ARBA" id="ARBA00022857"/>
    </source>
</evidence>
<evidence type="ECO:0000256" key="1">
    <source>
        <dbReference type="ARBA" id="ARBA00006484"/>
    </source>
</evidence>
<dbReference type="InterPro" id="IPR002347">
    <property type="entry name" value="SDR_fam"/>
</dbReference>
<proteinExistence type="inferred from homology"/>
<reference evidence="4 5" key="1">
    <citation type="journal article" date="2025" name="Microbiol. Resour. Announc.">
        <title>Draft genome sequences for Neonectria magnoliae and Neonectria punicea, canker pathogens of Liriodendron tulipifera and Acer saccharum in West Virginia.</title>
        <authorList>
            <person name="Petronek H.M."/>
            <person name="Kasson M.T."/>
            <person name="Metheny A.M."/>
            <person name="Stauder C.M."/>
            <person name="Lovett B."/>
            <person name="Lynch S.C."/>
            <person name="Garnas J.R."/>
            <person name="Kasson L.R."/>
            <person name="Stajich J.E."/>
        </authorList>
    </citation>
    <scope>NUCLEOTIDE SEQUENCE [LARGE SCALE GENOMIC DNA]</scope>
    <source>
        <strain evidence="4 5">NRRL 64651</strain>
    </source>
</reference>
<keyword evidence="2" id="KW-0521">NADP</keyword>
<dbReference type="Gene3D" id="3.40.50.720">
    <property type="entry name" value="NAD(P)-binding Rossmann-like Domain"/>
    <property type="match status" value="1"/>
</dbReference>
<gene>
    <name evidence="4" type="ORF">QQZ08_008734</name>
</gene>
<dbReference type="PANTHER" id="PTHR43490:SF99">
    <property type="entry name" value="SHORT-CHAIN DEHYDROGENASE_REDUCTASE"/>
    <property type="match status" value="1"/>
</dbReference>
<dbReference type="EMBL" id="JAZAVK010000093">
    <property type="protein sequence ID" value="KAK7424128.1"/>
    <property type="molecule type" value="Genomic_DNA"/>
</dbReference>
<keyword evidence="3" id="KW-0560">Oxidoreductase</keyword>
<dbReference type="PRINTS" id="PR00081">
    <property type="entry name" value="GDHRDH"/>
</dbReference>
<keyword evidence="5" id="KW-1185">Reference proteome</keyword>
<evidence type="ECO:0008006" key="6">
    <source>
        <dbReference type="Google" id="ProtNLM"/>
    </source>
</evidence>
<dbReference type="Proteomes" id="UP001498421">
    <property type="component" value="Unassembled WGS sequence"/>
</dbReference>
<sequence>MDSKIVTLITGANRGIGYELARILLFSPKYHVLLGSRDTSRGSQAAAALRELPETRGSVESITIDIEDHDSVESTSSQIGSAIGRLDVLVNNAAINPESSFAGIQPLAPPARDILDSVLKTNVTGAMSVTESMLSLLRKSSAPRLIFVSSSTGSLTYASDPTSRFHIASRTEYRLSKTALNFIMVQCWAALKDEGFLIFSADPGLNATNLTGDAESLRARGASEPHI</sequence>
<dbReference type="InterPro" id="IPR036291">
    <property type="entry name" value="NAD(P)-bd_dom_sf"/>
</dbReference>
<dbReference type="Pfam" id="PF00106">
    <property type="entry name" value="adh_short"/>
    <property type="match status" value="1"/>
</dbReference>
<dbReference type="SUPFAM" id="SSF51735">
    <property type="entry name" value="NAD(P)-binding Rossmann-fold domains"/>
    <property type="match status" value="1"/>
</dbReference>
<name>A0ABR1HTV5_9HYPO</name>
<evidence type="ECO:0000313" key="5">
    <source>
        <dbReference type="Proteomes" id="UP001498421"/>
    </source>
</evidence>
<comment type="caution">
    <text evidence="4">The sequence shown here is derived from an EMBL/GenBank/DDBJ whole genome shotgun (WGS) entry which is preliminary data.</text>
</comment>
<evidence type="ECO:0000256" key="3">
    <source>
        <dbReference type="ARBA" id="ARBA00023002"/>
    </source>
</evidence>